<protein>
    <submittedName>
        <fullName evidence="2">Uncharacterized protein</fullName>
    </submittedName>
</protein>
<gene>
    <name evidence="2" type="ORF">TSOC_003651</name>
</gene>
<sequence length="118" mass="12632">MRRRPFDLWRPGTVRGGRTRYPRVPAALSPLPPAPAAAPARESPRCCCCGCCCGSSAKDASDVPLAEGRRRSAELPSRALVASSSSSTRGRRTSARAMAMRCFWPPLSATPFSPQLVS</sequence>
<dbReference type="EMBL" id="PGGS01000082">
    <property type="protein sequence ID" value="PNH09677.1"/>
    <property type="molecule type" value="Genomic_DNA"/>
</dbReference>
<accession>A0A2J8AAZ3</accession>
<organism evidence="2 3">
    <name type="scientific">Tetrabaena socialis</name>
    <dbReference type="NCBI Taxonomy" id="47790"/>
    <lineage>
        <taxon>Eukaryota</taxon>
        <taxon>Viridiplantae</taxon>
        <taxon>Chlorophyta</taxon>
        <taxon>core chlorophytes</taxon>
        <taxon>Chlorophyceae</taxon>
        <taxon>CS clade</taxon>
        <taxon>Chlamydomonadales</taxon>
        <taxon>Tetrabaenaceae</taxon>
        <taxon>Tetrabaena</taxon>
    </lineage>
</organism>
<name>A0A2J8AAZ3_9CHLO</name>
<dbReference type="AntiFam" id="ANF00062">
    <property type="entry name" value="Shadow ORF (opposite ABC transporter protein)"/>
</dbReference>
<reference evidence="2 3" key="1">
    <citation type="journal article" date="2017" name="Mol. Biol. Evol.">
        <title>The 4-celled Tetrabaena socialis nuclear genome reveals the essential components for genetic control of cell number at the origin of multicellularity in the volvocine lineage.</title>
        <authorList>
            <person name="Featherston J."/>
            <person name="Arakaki Y."/>
            <person name="Hanschen E.R."/>
            <person name="Ferris P.J."/>
            <person name="Michod R.E."/>
            <person name="Olson B.J.S.C."/>
            <person name="Nozaki H."/>
            <person name="Durand P.M."/>
        </authorList>
    </citation>
    <scope>NUCLEOTIDE SEQUENCE [LARGE SCALE GENOMIC DNA]</scope>
    <source>
        <strain evidence="2 3">NIES-571</strain>
    </source>
</reference>
<dbReference type="Proteomes" id="UP000236333">
    <property type="component" value="Unassembled WGS sequence"/>
</dbReference>
<evidence type="ECO:0000313" key="2">
    <source>
        <dbReference type="EMBL" id="PNH09677.1"/>
    </source>
</evidence>
<comment type="caution">
    <text evidence="2">The sequence shown here is derived from an EMBL/GenBank/DDBJ whole genome shotgun (WGS) entry which is preliminary data.</text>
</comment>
<keyword evidence="3" id="KW-1185">Reference proteome</keyword>
<feature type="region of interest" description="Disordered" evidence="1">
    <location>
        <begin position="56"/>
        <end position="93"/>
    </location>
</feature>
<evidence type="ECO:0000256" key="1">
    <source>
        <dbReference type="SAM" id="MobiDB-lite"/>
    </source>
</evidence>
<feature type="compositionally biased region" description="Low complexity" evidence="1">
    <location>
        <begin position="77"/>
        <end position="88"/>
    </location>
</feature>
<evidence type="ECO:0000313" key="3">
    <source>
        <dbReference type="Proteomes" id="UP000236333"/>
    </source>
</evidence>
<proteinExistence type="predicted"/>
<dbReference type="AlphaFoldDB" id="A0A2J8AAZ3"/>